<protein>
    <recommendedName>
        <fullName evidence="4">Lipoprotein</fullName>
    </recommendedName>
</protein>
<evidence type="ECO:0000256" key="1">
    <source>
        <dbReference type="SAM" id="SignalP"/>
    </source>
</evidence>
<dbReference type="RefSeq" id="WP_188508680.1">
    <property type="nucleotide sequence ID" value="NZ_BMGB01000001.1"/>
</dbReference>
<evidence type="ECO:0000313" key="3">
    <source>
        <dbReference type="Proteomes" id="UP000606922"/>
    </source>
</evidence>
<name>A0A916S928_9MICO</name>
<dbReference type="AlphaFoldDB" id="A0A916S928"/>
<evidence type="ECO:0008006" key="4">
    <source>
        <dbReference type="Google" id="ProtNLM"/>
    </source>
</evidence>
<organism evidence="2 3">
    <name type="scientific">Conyzicola nivalis</name>
    <dbReference type="NCBI Taxonomy" id="1477021"/>
    <lineage>
        <taxon>Bacteria</taxon>
        <taxon>Bacillati</taxon>
        <taxon>Actinomycetota</taxon>
        <taxon>Actinomycetes</taxon>
        <taxon>Micrococcales</taxon>
        <taxon>Microbacteriaceae</taxon>
        <taxon>Conyzicola</taxon>
    </lineage>
</organism>
<proteinExistence type="predicted"/>
<feature type="chain" id="PRO_5039181789" description="Lipoprotein" evidence="1">
    <location>
        <begin position="34"/>
        <end position="163"/>
    </location>
</feature>
<reference evidence="2" key="1">
    <citation type="journal article" date="2014" name="Int. J. Syst. Evol. Microbiol.">
        <title>Complete genome sequence of Corynebacterium casei LMG S-19264T (=DSM 44701T), isolated from a smear-ripened cheese.</title>
        <authorList>
            <consortium name="US DOE Joint Genome Institute (JGI-PGF)"/>
            <person name="Walter F."/>
            <person name="Albersmeier A."/>
            <person name="Kalinowski J."/>
            <person name="Ruckert C."/>
        </authorList>
    </citation>
    <scope>NUCLEOTIDE SEQUENCE</scope>
    <source>
        <strain evidence="2">CGMCC 1.12813</strain>
    </source>
</reference>
<keyword evidence="3" id="KW-1185">Reference proteome</keyword>
<evidence type="ECO:0000313" key="2">
    <source>
        <dbReference type="EMBL" id="GGA89306.1"/>
    </source>
</evidence>
<feature type="signal peptide" evidence="1">
    <location>
        <begin position="1"/>
        <end position="33"/>
    </location>
</feature>
<reference evidence="2" key="2">
    <citation type="submission" date="2020-09" db="EMBL/GenBank/DDBJ databases">
        <authorList>
            <person name="Sun Q."/>
            <person name="Zhou Y."/>
        </authorList>
    </citation>
    <scope>NUCLEOTIDE SEQUENCE</scope>
    <source>
        <strain evidence="2">CGMCC 1.12813</strain>
    </source>
</reference>
<sequence>MRVSVEMSHSRNTTERYYASLMFRMTRLLPALAAVALLAACSGPQSIAVETGVDVPDALRPSADDFDTGPAAAWERDDRDSFVVVVYGSSSCAPIPTAVTVTDPASLAIDFAENPREVCTADMAPTTFRFDTPDGVAADGEVELTMTFEYDGKTTDQKVTIAG</sequence>
<dbReference type="EMBL" id="BMGB01000001">
    <property type="protein sequence ID" value="GGA89306.1"/>
    <property type="molecule type" value="Genomic_DNA"/>
</dbReference>
<accession>A0A916S928</accession>
<keyword evidence="1" id="KW-0732">Signal</keyword>
<gene>
    <name evidence="2" type="ORF">GCM10010979_00070</name>
</gene>
<comment type="caution">
    <text evidence="2">The sequence shown here is derived from an EMBL/GenBank/DDBJ whole genome shotgun (WGS) entry which is preliminary data.</text>
</comment>
<dbReference type="Proteomes" id="UP000606922">
    <property type="component" value="Unassembled WGS sequence"/>
</dbReference>